<evidence type="ECO:0000313" key="3">
    <source>
        <dbReference type="EMBL" id="NNJ27856.1"/>
    </source>
</evidence>
<dbReference type="PANTHER" id="PTHR30093:SF2">
    <property type="entry name" value="TYPE II SECRETION SYSTEM PROTEIN H"/>
    <property type="match status" value="1"/>
</dbReference>
<dbReference type="InterPro" id="IPR011453">
    <property type="entry name" value="DUF1559"/>
</dbReference>
<comment type="caution">
    <text evidence="3">The sequence shown here is derived from an EMBL/GenBank/DDBJ whole genome shotgun (WGS) entry which is preliminary data.</text>
</comment>
<evidence type="ECO:0000256" key="1">
    <source>
        <dbReference type="SAM" id="MobiDB-lite"/>
    </source>
</evidence>
<evidence type="ECO:0000259" key="2">
    <source>
        <dbReference type="Pfam" id="PF07596"/>
    </source>
</evidence>
<feature type="region of interest" description="Disordered" evidence="1">
    <location>
        <begin position="515"/>
        <end position="558"/>
    </location>
</feature>
<name>A0ABX1VN54_9PLAN</name>
<sequence length="558" mass="59869">MLAYVPADSQLVGVLEAKALLNDPTLTPIMALLRADDGPEAELRETFGLSFDDVERVAMYAPRLVQNGNGPPTPPVFVIRTVGEAPAPSVAGMADRSFESGMEERLPVKKVDARTLLFSPGGMNELTKPERSAVDLPLLKTVGGVFKNPSVARIYLNVEAIRPVVLQEIDRSVQTSDGADAMWMVPLLRPLVSNTDGVAMSLSMGGTGDVETVFLAESPDEASAERVAATTRAALTMVGNALDAAPALAGGGPQEQMGIAMAVGAARKVLDSASVEPDGPRTMLTATADSSAPVLVALLLPAIQQARAAARRAQSQNNLKQIALAMHNYHAAYKHFPPAVIVQNGVERSWRVELLPFLDQVDLYEKYDKTKPWDDPANAAVLAAMPSVFRHAADARTEPFTSYFAVLGEDDEVPSLWKPRGEWGQRNAGSGFRDIRDGTSNTLMVVDAKRPIPWTKPEDITLDLTEPVDPAQFGGFDRGGFQAAFGDGAVRFISEAVDATMLKSLFTRSGGEIVDVNFSQPRPQGRDVAAPPETKEAAPSPYDSEGVDYEQPGVRPRR</sequence>
<protein>
    <recommendedName>
        <fullName evidence="2">DUF1559 domain-containing protein</fullName>
    </recommendedName>
</protein>
<feature type="domain" description="DUF1559" evidence="2">
    <location>
        <begin position="304"/>
        <end position="449"/>
    </location>
</feature>
<dbReference type="Pfam" id="PF07596">
    <property type="entry name" value="SBP_bac_10"/>
    <property type="match status" value="1"/>
</dbReference>
<dbReference type="Gene3D" id="3.30.700.10">
    <property type="entry name" value="Glycoprotein, Type 4 Pilin"/>
    <property type="match status" value="1"/>
</dbReference>
<evidence type="ECO:0000313" key="4">
    <source>
        <dbReference type="Proteomes" id="UP000609651"/>
    </source>
</evidence>
<dbReference type="Proteomes" id="UP000609651">
    <property type="component" value="Unassembled WGS sequence"/>
</dbReference>
<dbReference type="SUPFAM" id="SSF54523">
    <property type="entry name" value="Pili subunits"/>
    <property type="match status" value="1"/>
</dbReference>
<dbReference type="InterPro" id="IPR027558">
    <property type="entry name" value="Pre_pil_HX9DG_C"/>
</dbReference>
<dbReference type="NCBIfam" id="TIGR04294">
    <property type="entry name" value="pre_pil_HX9DG"/>
    <property type="match status" value="1"/>
</dbReference>
<organism evidence="3 4">
    <name type="scientific">Alienimonas chondri</name>
    <dbReference type="NCBI Taxonomy" id="2681879"/>
    <lineage>
        <taxon>Bacteria</taxon>
        <taxon>Pseudomonadati</taxon>
        <taxon>Planctomycetota</taxon>
        <taxon>Planctomycetia</taxon>
        <taxon>Planctomycetales</taxon>
        <taxon>Planctomycetaceae</taxon>
        <taxon>Alienimonas</taxon>
    </lineage>
</organism>
<accession>A0ABX1VN54</accession>
<proteinExistence type="predicted"/>
<reference evidence="3 4" key="1">
    <citation type="journal article" date="2020" name="Syst. Appl. Microbiol.">
        <title>Alienimonas chondri sp. nov., a novel planctomycete isolated from the biofilm of the red alga Chondrus crispus.</title>
        <authorList>
            <person name="Vitorino I."/>
            <person name="Albuquerque L."/>
            <person name="Wiegand S."/>
            <person name="Kallscheuer N."/>
            <person name="da Costa M.S."/>
            <person name="Lobo-da-Cunha A."/>
            <person name="Jogler C."/>
            <person name="Lage O.M."/>
        </authorList>
    </citation>
    <scope>NUCLEOTIDE SEQUENCE [LARGE SCALE GENOMIC DNA]</scope>
    <source>
        <strain evidence="3 4">LzC2</strain>
    </source>
</reference>
<gene>
    <name evidence="3" type="ORF">LzC2_39660</name>
</gene>
<keyword evidence="4" id="KW-1185">Reference proteome</keyword>
<dbReference type="PANTHER" id="PTHR30093">
    <property type="entry name" value="GENERAL SECRETION PATHWAY PROTEIN G"/>
    <property type="match status" value="1"/>
</dbReference>
<dbReference type="InterPro" id="IPR045584">
    <property type="entry name" value="Pilin-like"/>
</dbReference>
<dbReference type="EMBL" id="WTPX01000218">
    <property type="protein sequence ID" value="NNJ27856.1"/>
    <property type="molecule type" value="Genomic_DNA"/>
</dbReference>